<feature type="transmembrane region" description="Helical" evidence="10">
    <location>
        <begin position="531"/>
        <end position="554"/>
    </location>
</feature>
<dbReference type="PANTHER" id="PTHR11616:SF241">
    <property type="entry name" value="SODIUM- AND CHLORIDE-DEPENDENT GLYCINE TRANSPORTER 2"/>
    <property type="match status" value="1"/>
</dbReference>
<name>A0A7E4W7V6_PANRE</name>
<feature type="transmembrane region" description="Helical" evidence="10">
    <location>
        <begin position="300"/>
        <end position="327"/>
    </location>
</feature>
<keyword evidence="7" id="KW-0479">Metal-binding</keyword>
<feature type="transmembrane region" description="Helical" evidence="10">
    <location>
        <begin position="758"/>
        <end position="783"/>
    </location>
</feature>
<evidence type="ECO:0000256" key="7">
    <source>
        <dbReference type="PIRSR" id="PIRSR600175-1"/>
    </source>
</evidence>
<evidence type="ECO:0000256" key="8">
    <source>
        <dbReference type="PIRSR" id="PIRSR600175-2"/>
    </source>
</evidence>
<keyword evidence="6 10" id="KW-0472">Membrane</keyword>
<dbReference type="GO" id="GO:0089718">
    <property type="term" value="P:amino acid import across plasma membrane"/>
    <property type="evidence" value="ECO:0007669"/>
    <property type="project" value="TreeGrafter"/>
</dbReference>
<accession>A0A7E4W7V6</accession>
<keyword evidence="5 10" id="KW-1133">Transmembrane helix</keyword>
<dbReference type="InterPro" id="IPR037272">
    <property type="entry name" value="SNS_sf"/>
</dbReference>
<feature type="transmembrane region" description="Helical" evidence="10">
    <location>
        <begin position="722"/>
        <end position="746"/>
    </location>
</feature>
<feature type="transmembrane region" description="Helical" evidence="10">
    <location>
        <begin position="265"/>
        <end position="288"/>
    </location>
</feature>
<feature type="transmembrane region" description="Helical" evidence="10">
    <location>
        <begin position="676"/>
        <end position="701"/>
    </location>
</feature>
<keyword evidence="8" id="KW-1015">Disulfide bond</keyword>
<dbReference type="PROSITE" id="PS50267">
    <property type="entry name" value="NA_NEUROTRAN_SYMP_3"/>
    <property type="match status" value="1"/>
</dbReference>
<keyword evidence="3 10" id="KW-0812">Transmembrane</keyword>
<evidence type="ECO:0000256" key="2">
    <source>
        <dbReference type="ARBA" id="ARBA00022448"/>
    </source>
</evidence>
<feature type="disulfide bond" evidence="8">
    <location>
        <begin position="352"/>
        <end position="360"/>
    </location>
</feature>
<evidence type="ECO:0000256" key="10">
    <source>
        <dbReference type="SAM" id="Phobius"/>
    </source>
</evidence>
<feature type="compositionally biased region" description="Polar residues" evidence="9">
    <location>
        <begin position="105"/>
        <end position="125"/>
    </location>
</feature>
<dbReference type="GO" id="GO:0005886">
    <property type="term" value="C:plasma membrane"/>
    <property type="evidence" value="ECO:0007669"/>
    <property type="project" value="TreeGrafter"/>
</dbReference>
<evidence type="ECO:0000313" key="12">
    <source>
        <dbReference type="WBParaSite" id="Pan_g811.t1"/>
    </source>
</evidence>
<feature type="binding site" evidence="7">
    <location>
        <position position="244"/>
    </location>
    <ligand>
        <name>Na(+)</name>
        <dbReference type="ChEBI" id="CHEBI:29101"/>
        <label>1</label>
    </ligand>
</feature>
<feature type="binding site" evidence="7">
    <location>
        <position position="506"/>
    </location>
    <ligand>
        <name>Na(+)</name>
        <dbReference type="ChEBI" id="CHEBI:29101"/>
        <label>1</label>
    </ligand>
</feature>
<dbReference type="WBParaSite" id="Pan_g811.t1">
    <property type="protein sequence ID" value="Pan_g811.t1"/>
    <property type="gene ID" value="Pan_g811"/>
</dbReference>
<feature type="compositionally biased region" description="Basic residues" evidence="9">
    <location>
        <begin position="158"/>
        <end position="183"/>
    </location>
</feature>
<reference evidence="11" key="1">
    <citation type="journal article" date="2013" name="Genetics">
        <title>The draft genome and transcriptome of Panagrellus redivivus are shaped by the harsh demands of a free-living lifestyle.</title>
        <authorList>
            <person name="Srinivasan J."/>
            <person name="Dillman A.R."/>
            <person name="Macchietto M.G."/>
            <person name="Heikkinen L."/>
            <person name="Lakso M."/>
            <person name="Fracchia K.M."/>
            <person name="Antoshechkin I."/>
            <person name="Mortazavi A."/>
            <person name="Wong G."/>
            <person name="Sternberg P.W."/>
        </authorList>
    </citation>
    <scope>NUCLEOTIDE SEQUENCE [LARGE SCALE GENOMIC DNA]</scope>
    <source>
        <strain evidence="11">MT8872</strain>
    </source>
</reference>
<evidence type="ECO:0000256" key="6">
    <source>
        <dbReference type="ARBA" id="ARBA00023136"/>
    </source>
</evidence>
<evidence type="ECO:0000256" key="4">
    <source>
        <dbReference type="ARBA" id="ARBA00022847"/>
    </source>
</evidence>
<reference evidence="12" key="2">
    <citation type="submission" date="2020-10" db="UniProtKB">
        <authorList>
            <consortium name="WormBaseParasite"/>
        </authorList>
    </citation>
    <scope>IDENTIFICATION</scope>
</reference>
<dbReference type="GO" id="GO:0046872">
    <property type="term" value="F:metal ion binding"/>
    <property type="evidence" value="ECO:0007669"/>
    <property type="project" value="UniProtKB-KW"/>
</dbReference>
<proteinExistence type="predicted"/>
<feature type="transmembrane region" description="Helical" evidence="10">
    <location>
        <begin position="418"/>
        <end position="441"/>
    </location>
</feature>
<protein>
    <submittedName>
        <fullName evidence="12">Transporter</fullName>
    </submittedName>
</protein>
<feature type="transmembrane region" description="Helical" evidence="10">
    <location>
        <begin position="239"/>
        <end position="259"/>
    </location>
</feature>
<feature type="compositionally biased region" description="Basic and acidic residues" evidence="9">
    <location>
        <begin position="184"/>
        <end position="194"/>
    </location>
</feature>
<dbReference type="SUPFAM" id="SSF161070">
    <property type="entry name" value="SNF-like"/>
    <property type="match status" value="1"/>
</dbReference>
<evidence type="ECO:0000256" key="1">
    <source>
        <dbReference type="ARBA" id="ARBA00004141"/>
    </source>
</evidence>
<keyword evidence="4" id="KW-0769">Symport</keyword>
<evidence type="ECO:0000256" key="3">
    <source>
        <dbReference type="ARBA" id="ARBA00022692"/>
    </source>
</evidence>
<feature type="region of interest" description="Disordered" evidence="9">
    <location>
        <begin position="1"/>
        <end position="211"/>
    </location>
</feature>
<dbReference type="GO" id="GO:0005283">
    <property type="term" value="F:amino acid:sodium symporter activity"/>
    <property type="evidence" value="ECO:0007669"/>
    <property type="project" value="TreeGrafter"/>
</dbReference>
<feature type="transmembrane region" description="Helical" evidence="10">
    <location>
        <begin position="648"/>
        <end position="670"/>
    </location>
</feature>
<feature type="region of interest" description="Disordered" evidence="9">
    <location>
        <begin position="804"/>
        <end position="823"/>
    </location>
</feature>
<dbReference type="Proteomes" id="UP000492821">
    <property type="component" value="Unassembled WGS sequence"/>
</dbReference>
<feature type="transmembrane region" description="Helical" evidence="10">
    <location>
        <begin position="602"/>
        <end position="627"/>
    </location>
</feature>
<keyword evidence="7" id="KW-0915">Sodium</keyword>
<evidence type="ECO:0000313" key="11">
    <source>
        <dbReference type="Proteomes" id="UP000492821"/>
    </source>
</evidence>
<feature type="transmembrane region" description="Helical" evidence="10">
    <location>
        <begin position="493"/>
        <end position="510"/>
    </location>
</feature>
<dbReference type="PANTHER" id="PTHR11616">
    <property type="entry name" value="SODIUM/CHLORIDE DEPENDENT TRANSPORTER"/>
    <property type="match status" value="1"/>
</dbReference>
<dbReference type="InterPro" id="IPR000175">
    <property type="entry name" value="Na/ntran_symport"/>
</dbReference>
<feature type="compositionally biased region" description="Basic and acidic residues" evidence="9">
    <location>
        <begin position="1"/>
        <end position="13"/>
    </location>
</feature>
<comment type="subcellular location">
    <subcellularLocation>
        <location evidence="1">Membrane</location>
        <topology evidence="1">Multi-pass membrane protein</topology>
    </subcellularLocation>
</comment>
<evidence type="ECO:0000256" key="9">
    <source>
        <dbReference type="SAM" id="MobiDB-lite"/>
    </source>
</evidence>
<organism evidence="11 12">
    <name type="scientific">Panagrellus redivivus</name>
    <name type="common">Microworm</name>
    <dbReference type="NCBI Taxonomy" id="6233"/>
    <lineage>
        <taxon>Eukaryota</taxon>
        <taxon>Metazoa</taxon>
        <taxon>Ecdysozoa</taxon>
        <taxon>Nematoda</taxon>
        <taxon>Chromadorea</taxon>
        <taxon>Rhabditida</taxon>
        <taxon>Tylenchina</taxon>
        <taxon>Panagrolaimomorpha</taxon>
        <taxon>Panagrolaimoidea</taxon>
        <taxon>Panagrolaimidae</taxon>
        <taxon>Panagrellus</taxon>
    </lineage>
</organism>
<feature type="transmembrane region" description="Helical" evidence="10">
    <location>
        <begin position="448"/>
        <end position="473"/>
    </location>
</feature>
<dbReference type="PRINTS" id="PR00176">
    <property type="entry name" value="NANEUSMPORT"/>
</dbReference>
<keyword evidence="2" id="KW-0813">Transport</keyword>
<dbReference type="Pfam" id="PF00209">
    <property type="entry name" value="SNF"/>
    <property type="match status" value="1"/>
</dbReference>
<sequence>MVKDSTHSVEPEGKPQATPQERRKSSGENGNDVPTARQRDSVRPKRRSAGTSKAAVVAGKYRRFKSIDSARPYGNDDGRSARGFRSVRGPRTARTKQSDDAKTAHQLTKSSLDKTQNNEMTSRSPPTAAAPDSVANTAVQVVATKTKTMESPSSKENAKKKKDRKKASKKSKKAKKKKKSKGKPKVDEKEHFDNENPEFDYESPDSKSPTISEGRIHECIHDVQLSGSHYTWDNGFQRLAVLFGCTFGYLSYFRFPYLMYKYGGIFFLIPYGVCLCFIGIPLTTLELAIGQYTSLPTTTLFARLAPCYSGVGYTMMLVKVVSTWFIFDPRIMYDWLSSIILMIINLERAWTCEGTFSRDCYKPFLDCGDLYPHHDKCYDVEEDLSREAITFEQAMVIMSGGSAALRRNQIQVFTGKEWFQFFGVYSLSSAFFTIILVLIIFVNGPRYFSITALATSCFSVISAVFLAIFLMVQKGGETWGILWPGDYTKLYDWHTWKFAALGVIFSLSLGDGTMIQIASMSKFNNNIIKDVMFIVCSDIVMNLLTTCITLPLMLQFKDLLYPRILEANFSIKEILGFFGDDWPQTLHDNFIPLFSNFTYGPYIMFLITTNLYFVNIGTLVITAEIFLSTLYHSFPVLLSLDQRYFRHFFGVVFMLAFLLFMMVTTNKLYAIGVKTLIVTFVIEPITPLVALIEVLAIMHHYKFRRFMINMRSMIGLDPNNCVWNFSFIQYVIVLPFLLFATFVVSLCNKQWKIFRTEVVIAGYGLTILTSSLILWGVTISVLWSKHKGRNLRMMFEPHKNWGPQLSDDRNRSEFDERAARVRQ</sequence>
<feature type="compositionally biased region" description="Low complexity" evidence="9">
    <location>
        <begin position="134"/>
        <end position="146"/>
    </location>
</feature>
<evidence type="ECO:0000256" key="5">
    <source>
        <dbReference type="ARBA" id="ARBA00022989"/>
    </source>
</evidence>
<feature type="compositionally biased region" description="Basic and acidic residues" evidence="9">
    <location>
        <begin position="806"/>
        <end position="823"/>
    </location>
</feature>
<keyword evidence="11" id="KW-1185">Reference proteome</keyword>
<dbReference type="AlphaFoldDB" id="A0A7E4W7V6"/>